<evidence type="ECO:0000256" key="5">
    <source>
        <dbReference type="ARBA" id="ARBA00023136"/>
    </source>
</evidence>
<feature type="domain" description="SMP-LTD" evidence="9">
    <location>
        <begin position="174"/>
        <end position="381"/>
    </location>
</feature>
<name>S7XHD6_SPRLO</name>
<evidence type="ECO:0000256" key="7">
    <source>
        <dbReference type="SAM" id="Phobius"/>
    </source>
</evidence>
<dbReference type="CDD" id="cd21678">
    <property type="entry name" value="SMP_TCB"/>
    <property type="match status" value="1"/>
</dbReference>
<protein>
    <submittedName>
        <fullName evidence="10">Ca2+-dependent lipid-binding protein</fullName>
    </submittedName>
</protein>
<reference evidence="11" key="1">
    <citation type="journal article" date="2013" name="PLoS Genet.">
        <title>The genome of Spraguea lophii and the basis of host-microsporidian interactions.</title>
        <authorList>
            <person name="Campbell S.E."/>
            <person name="Williams T.A."/>
            <person name="Yousuf A."/>
            <person name="Soanes D.M."/>
            <person name="Paszkiewicz K.H."/>
            <person name="Williams B.A.P."/>
        </authorList>
    </citation>
    <scope>NUCLEOTIDE SEQUENCE [LARGE SCALE GENOMIC DNA]</scope>
    <source>
        <strain evidence="11">42_110</strain>
    </source>
</reference>
<keyword evidence="7" id="KW-1133">Transmembrane helix</keyword>
<dbReference type="Pfam" id="PF25669">
    <property type="entry name" value="SMP_MUG190-like"/>
    <property type="match status" value="1"/>
</dbReference>
<dbReference type="OrthoDB" id="1029639at2759"/>
<dbReference type="OMA" id="RTHRVME"/>
<dbReference type="FunCoup" id="S7XHD6">
    <property type="interactions" value="13"/>
</dbReference>
<dbReference type="AlphaFoldDB" id="S7XHD6"/>
<evidence type="ECO:0000259" key="8">
    <source>
        <dbReference type="PROSITE" id="PS50004"/>
    </source>
</evidence>
<evidence type="ECO:0000256" key="2">
    <source>
        <dbReference type="ARBA" id="ARBA00022448"/>
    </source>
</evidence>
<feature type="transmembrane region" description="Helical" evidence="7">
    <location>
        <begin position="131"/>
        <end position="147"/>
    </location>
</feature>
<dbReference type="HOGENOM" id="CLU_011052_0_0_1"/>
<dbReference type="InterPro" id="IPR031468">
    <property type="entry name" value="SMP_LBD"/>
</dbReference>
<evidence type="ECO:0000313" key="10">
    <source>
        <dbReference type="EMBL" id="EPR78474.1"/>
    </source>
</evidence>
<dbReference type="InterPro" id="IPR052455">
    <property type="entry name" value="Tricalbin_domain"/>
</dbReference>
<keyword evidence="7" id="KW-0812">Transmembrane</keyword>
<dbReference type="Pfam" id="PF00168">
    <property type="entry name" value="C2"/>
    <property type="match status" value="2"/>
</dbReference>
<keyword evidence="4" id="KW-0446">Lipid-binding</keyword>
<dbReference type="EMBL" id="ATCN01000760">
    <property type="protein sequence ID" value="EPR78474.1"/>
    <property type="molecule type" value="Genomic_DNA"/>
</dbReference>
<dbReference type="InterPro" id="IPR000008">
    <property type="entry name" value="C2_dom"/>
</dbReference>
<dbReference type="PROSITE" id="PS50004">
    <property type="entry name" value="C2"/>
    <property type="match status" value="1"/>
</dbReference>
<dbReference type="STRING" id="1358809.S7XHD6"/>
<keyword evidence="3" id="KW-0445">Lipid transport</keyword>
<dbReference type="GO" id="GO:0016020">
    <property type="term" value="C:membrane"/>
    <property type="evidence" value="ECO:0007669"/>
    <property type="project" value="UniProtKB-SubCell"/>
</dbReference>
<evidence type="ECO:0000259" key="9">
    <source>
        <dbReference type="PROSITE" id="PS51847"/>
    </source>
</evidence>
<dbReference type="VEuPathDB" id="MicrosporidiaDB:SLOPH_2343"/>
<dbReference type="Proteomes" id="UP000014978">
    <property type="component" value="Unassembled WGS sequence"/>
</dbReference>
<feature type="domain" description="C2" evidence="8">
    <location>
        <begin position="966"/>
        <end position="1083"/>
    </location>
</feature>
<evidence type="ECO:0000313" key="11">
    <source>
        <dbReference type="Proteomes" id="UP000014978"/>
    </source>
</evidence>
<gene>
    <name evidence="10" type="ORF">SLOPH_2343</name>
</gene>
<evidence type="ECO:0000256" key="3">
    <source>
        <dbReference type="ARBA" id="ARBA00023055"/>
    </source>
</evidence>
<dbReference type="GO" id="GO:0006869">
    <property type="term" value="P:lipid transport"/>
    <property type="evidence" value="ECO:0007669"/>
    <property type="project" value="UniProtKB-KW"/>
</dbReference>
<accession>S7XHD6</accession>
<evidence type="ECO:0000256" key="4">
    <source>
        <dbReference type="ARBA" id="ARBA00023121"/>
    </source>
</evidence>
<dbReference type="PRINTS" id="PR00360">
    <property type="entry name" value="C2DOMAIN"/>
</dbReference>
<dbReference type="InParanoid" id="S7XHD6"/>
<dbReference type="SMART" id="SM00239">
    <property type="entry name" value="C2"/>
    <property type="match status" value="2"/>
</dbReference>
<keyword evidence="2" id="KW-0813">Transport</keyword>
<dbReference type="PROSITE" id="PS51847">
    <property type="entry name" value="SMP"/>
    <property type="match status" value="1"/>
</dbReference>
<dbReference type="GO" id="GO:0008289">
    <property type="term" value="F:lipid binding"/>
    <property type="evidence" value="ECO:0007669"/>
    <property type="project" value="UniProtKB-KW"/>
</dbReference>
<feature type="region of interest" description="Disordered" evidence="6">
    <location>
        <begin position="1"/>
        <end position="53"/>
    </location>
</feature>
<comment type="subcellular location">
    <subcellularLocation>
        <location evidence="1">Membrane</location>
    </subcellularLocation>
</comment>
<dbReference type="InterPro" id="IPR035892">
    <property type="entry name" value="C2_domain_sf"/>
</dbReference>
<dbReference type="PANTHER" id="PTHR46980:SF2">
    <property type="entry name" value="TRICALBIN-1-RELATED"/>
    <property type="match status" value="1"/>
</dbReference>
<organism evidence="10 11">
    <name type="scientific">Spraguea lophii (strain 42_110)</name>
    <name type="common">Microsporidian parasite</name>
    <dbReference type="NCBI Taxonomy" id="1358809"/>
    <lineage>
        <taxon>Eukaryota</taxon>
        <taxon>Fungi</taxon>
        <taxon>Fungi incertae sedis</taxon>
        <taxon>Microsporidia</taxon>
        <taxon>Spragueidae</taxon>
        <taxon>Spraguea</taxon>
    </lineage>
</organism>
<dbReference type="PANTHER" id="PTHR46980">
    <property type="entry name" value="TRICALBIN-1-RELATED"/>
    <property type="match status" value="1"/>
</dbReference>
<evidence type="ECO:0000256" key="6">
    <source>
        <dbReference type="SAM" id="MobiDB-lite"/>
    </source>
</evidence>
<dbReference type="Gene3D" id="2.60.40.150">
    <property type="entry name" value="C2 domain"/>
    <property type="match status" value="2"/>
</dbReference>
<keyword evidence="11" id="KW-1185">Reference proteome</keyword>
<keyword evidence="5 7" id="KW-0472">Membrane</keyword>
<comment type="caution">
    <text evidence="10">The sequence shown here is derived from an EMBL/GenBank/DDBJ whole genome shotgun (WGS) entry which is preliminary data.</text>
</comment>
<evidence type="ECO:0000256" key="1">
    <source>
        <dbReference type="ARBA" id="ARBA00004370"/>
    </source>
</evidence>
<sequence length="1107" mass="127563">MSREKNNDYTRGDINEDNIKARNRFDKEEKSDTTSMSSSSVLPNKQIFNHPDSKLSNPPNLETIGEKNIVNKITKEEQAEKEAELNYQKSIEEPLDTLALEKPSGILQFFYIPGILLLSVMLGYLSGRLRLSYISIFFICYALYFIFSRQMKKFRRSLISTIIMDQRKSKVKNNWESVEWMNYSISRLWTVLEPKISKEIFKKVNPILGEKCPSFLSRLRLSEFTLGSKPPHITGISFHEDVDDDVIQIDFEIGYVPLEIGQNLRSKILKNKKFQWNSKIILVARLGTATKGIGVDLPIMVKNILFTGEGRVILRLTKELPLIKNVEFLFLNKPEIDFTLKPLKSVDIMDLPGLSDVIFSTIDSGLSKSLVNPNSIIVDLQKIEEEKNLPIGVLYVQVLRIDSNKDCTYGLQIDGKKLFYTKEINNGRIDEYFYLILERDDDLLEFCMKTKSTDSIIGDGTVKIKKLLMTKNFNEDIKIYNKGEAKNRVSCNFSFFPFISKTEKKRHPSNSAILKIDILNIEDIQATGCSRSKVYSSFCTIIAGPKEEFIRKTKGKGPNPFNLVTGTAKFVGGALNTAGGLVSGALGMDNENEEHAYPPSSNTCFLAKTRKILETNSPNFDESYRFFVRNIDSDYIYIFLWEENNSEWIGRVEIPIKEIQDNEEKYYKLRDAQDGRIKLRFNMVYINEKDNAIEVAEKIQCENEIIGKEEEKNIHENEHYTKAVRINIKKVNSIYDNGVFNIIAKTSDNSFFVPNFCIGEFPIFRTLMIPTKEKDFIKLYLFKKNIKGDEYIGNGILMENGNIVEPLEDNESVTGKESKTIEVDIFENLEDVGSVFCEVEEEPLVEYKGVEMYKDNIKIIETTIEDCEINDKFYIEFRNTRNLINRSRLYNGKQLQLDNKQRLQSNEIEIYEKPDRYLFIVGESEIKANFYSGELNTREKIGECFLPKRKTDEKLHINAKNTVKIRSNAYTCNFKLKENITQGIVTLKIINCKNVKGVDSNGLSDPYIKIFLNGKKIHKTKVIKKNVNPVFNESTSFTSNIELDTLRIEIKDYNAIESNKMIGYREFPLCFLDEGMVKLSLDILDSKTYIKSNTKLQLEIDFRDIKK</sequence>
<proteinExistence type="predicted"/>
<dbReference type="SUPFAM" id="SSF49562">
    <property type="entry name" value="C2 domain (Calcium/lipid-binding domain, CaLB)"/>
    <property type="match status" value="2"/>
</dbReference>
<feature type="compositionally biased region" description="Basic and acidic residues" evidence="6">
    <location>
        <begin position="1"/>
        <end position="32"/>
    </location>
</feature>
<feature type="transmembrane region" description="Helical" evidence="7">
    <location>
        <begin position="106"/>
        <end position="125"/>
    </location>
</feature>